<evidence type="ECO:0000313" key="3">
    <source>
        <dbReference type="Proteomes" id="UP000267400"/>
    </source>
</evidence>
<dbReference type="EMBL" id="RXNS01000028">
    <property type="protein sequence ID" value="RTQ97944.1"/>
    <property type="molecule type" value="Genomic_DNA"/>
</dbReference>
<name>A0A431UY97_9GAMM</name>
<dbReference type="Pfam" id="PF13524">
    <property type="entry name" value="Glyco_trans_1_2"/>
    <property type="match status" value="1"/>
</dbReference>
<dbReference type="OrthoDB" id="8756565at2"/>
<gene>
    <name evidence="2" type="ORF">EKG36_19600</name>
</gene>
<dbReference type="AlphaFoldDB" id="A0A431UY97"/>
<protein>
    <recommendedName>
        <fullName evidence="1">Spore protein YkvP/CgeB glycosyl transferase-like domain-containing protein</fullName>
    </recommendedName>
</protein>
<feature type="domain" description="Spore protein YkvP/CgeB glycosyl transferase-like" evidence="1">
    <location>
        <begin position="411"/>
        <end position="555"/>
    </location>
</feature>
<dbReference type="Gene3D" id="3.40.50.2000">
    <property type="entry name" value="Glycogen Phosphorylase B"/>
    <property type="match status" value="1"/>
</dbReference>
<organism evidence="2 3">
    <name type="scientific">Halomonas nitroreducens</name>
    <dbReference type="NCBI Taxonomy" id="447425"/>
    <lineage>
        <taxon>Bacteria</taxon>
        <taxon>Pseudomonadati</taxon>
        <taxon>Pseudomonadota</taxon>
        <taxon>Gammaproteobacteria</taxon>
        <taxon>Oceanospirillales</taxon>
        <taxon>Halomonadaceae</taxon>
        <taxon>Halomonas</taxon>
    </lineage>
</organism>
<dbReference type="InterPro" id="IPR055259">
    <property type="entry name" value="YkvP/CgeB_Glyco_trans-like"/>
</dbReference>
<keyword evidence="3" id="KW-1185">Reference proteome</keyword>
<accession>A0A431UY97</accession>
<sequence length="736" mass="81806">MVTFQAGLPESLAQALQKSLMLPAPRLGADGLFAAHTAPMVKAFKGEGTEVEATTQSKPAVVAAPTTTAPKATAQAQSCFGVLNQPQTVELPQQDPLWYSVPVKAGQALIIEAAAEYRNIKGAQNRKAVLLINSFDAEGKLVEKPCGKMAKSGHLKAYFKYLPCTQNQIQELHTFTVPEGISEIRVGVCGFNKSDAEQVMLRELRVKPKPDKSQPTQFVPPSAQAAEISILGWPEQPPNGKPYVIGIMDEFTTGCFEQDVNLIQPRPDNWYALAEKYQPEFFFIESAWKGNYGSWQYRVADYANKPGQEVAHICQYARERGIPTLFWNKEDPVHHQKFMCSAKLVDHIFTTDANMKDSYQAKTGNPNVHALPFAAQPELHKPAPLAGRKPRACFAGSWYGNRHAERGQAMRWLLQAANRHGLEIFDRNHGTGIFPFPEEYQAGIKGSLPYKELCDEYSRYRVFLNVNSVTDSPTMFSRRVFELMACGTPVVSTYAKGIENLFDSDAVWLVHSQEEADEALHTLMTDDAEWRRRSLAGIREVFAKHTYAHRLNDIFDRLGIETRLPTDPAMALVAEAHTQAELEALNHFAHKQSYRHFQLGIACAPGLAQLAGSLSDNITLLQRGQKAAWLAEQHADTPLAGWLSPHGHYGEHYLRDLTNASLYEPRACGWAKALDQDRFAYGGQASLSGALWKTPEFLEQPIKARPEERVTHPDIFLADSDQFQPGGTAHQQAVGG</sequence>
<reference evidence="2 3" key="1">
    <citation type="submission" date="2018-12" db="EMBL/GenBank/DDBJ databases">
        <authorList>
            <person name="Yu L."/>
        </authorList>
    </citation>
    <scope>NUCLEOTIDE SEQUENCE [LARGE SCALE GENOMIC DNA]</scope>
    <source>
        <strain evidence="2 3">11S</strain>
    </source>
</reference>
<evidence type="ECO:0000313" key="2">
    <source>
        <dbReference type="EMBL" id="RTQ97944.1"/>
    </source>
</evidence>
<dbReference type="Proteomes" id="UP000267400">
    <property type="component" value="Unassembled WGS sequence"/>
</dbReference>
<proteinExistence type="predicted"/>
<dbReference type="SUPFAM" id="SSF53756">
    <property type="entry name" value="UDP-Glycosyltransferase/glycogen phosphorylase"/>
    <property type="match status" value="1"/>
</dbReference>
<comment type="caution">
    <text evidence="2">The sequence shown here is derived from an EMBL/GenBank/DDBJ whole genome shotgun (WGS) entry which is preliminary data.</text>
</comment>
<evidence type="ECO:0000259" key="1">
    <source>
        <dbReference type="Pfam" id="PF13524"/>
    </source>
</evidence>